<feature type="non-terminal residue" evidence="1">
    <location>
        <position position="76"/>
    </location>
</feature>
<evidence type="ECO:0000313" key="2">
    <source>
        <dbReference type="Proteomes" id="UP001142489"/>
    </source>
</evidence>
<dbReference type="AlphaFoldDB" id="A0A9Q1B3S7"/>
<dbReference type="EMBL" id="JAPFRF010000004">
    <property type="protein sequence ID" value="KAJ7335223.1"/>
    <property type="molecule type" value="Genomic_DNA"/>
</dbReference>
<gene>
    <name evidence="1" type="ORF">JRQ81_013164</name>
</gene>
<accession>A0A9Q1B3S7</accession>
<evidence type="ECO:0000313" key="1">
    <source>
        <dbReference type="EMBL" id="KAJ7335223.1"/>
    </source>
</evidence>
<organism evidence="1 2">
    <name type="scientific">Phrynocephalus forsythii</name>
    <dbReference type="NCBI Taxonomy" id="171643"/>
    <lineage>
        <taxon>Eukaryota</taxon>
        <taxon>Metazoa</taxon>
        <taxon>Chordata</taxon>
        <taxon>Craniata</taxon>
        <taxon>Vertebrata</taxon>
        <taxon>Euteleostomi</taxon>
        <taxon>Lepidosauria</taxon>
        <taxon>Squamata</taxon>
        <taxon>Bifurcata</taxon>
        <taxon>Unidentata</taxon>
        <taxon>Episquamata</taxon>
        <taxon>Toxicofera</taxon>
        <taxon>Iguania</taxon>
        <taxon>Acrodonta</taxon>
        <taxon>Agamidae</taxon>
        <taxon>Agaminae</taxon>
        <taxon>Phrynocephalus</taxon>
    </lineage>
</organism>
<dbReference type="Proteomes" id="UP001142489">
    <property type="component" value="Unassembled WGS sequence"/>
</dbReference>
<reference evidence="1" key="1">
    <citation type="journal article" date="2023" name="DNA Res.">
        <title>Chromosome-level genome assembly of Phrynocephalus forsythii using third-generation DNA sequencing and Hi-C analysis.</title>
        <authorList>
            <person name="Qi Y."/>
            <person name="Zhao W."/>
            <person name="Zhao Y."/>
            <person name="Niu C."/>
            <person name="Cao S."/>
            <person name="Zhang Y."/>
        </authorList>
    </citation>
    <scope>NUCLEOTIDE SEQUENCE</scope>
    <source>
        <tissue evidence="1">Muscle</tissue>
    </source>
</reference>
<feature type="non-terminal residue" evidence="1">
    <location>
        <position position="1"/>
    </location>
</feature>
<proteinExistence type="predicted"/>
<dbReference type="OrthoDB" id="10037236at2759"/>
<comment type="caution">
    <text evidence="1">The sequence shown here is derived from an EMBL/GenBank/DDBJ whole genome shotgun (WGS) entry which is preliminary data.</text>
</comment>
<protein>
    <submittedName>
        <fullName evidence="1">Uncharacterized protein</fullName>
    </submittedName>
</protein>
<sequence length="76" mass="8926">NVTGLQLPTLDDIITSCYLRKSRNTLRDSTHPAHNFFKRLPSGRRYRTIKTRTTRLLNSFYPRAIIALNNELKDHQ</sequence>
<keyword evidence="2" id="KW-1185">Reference proteome</keyword>
<name>A0A9Q1B3S7_9SAUR</name>